<gene>
    <name evidence="2" type="ORF">H6G03_14250</name>
</gene>
<dbReference type="Proteomes" id="UP000641646">
    <property type="component" value="Unassembled WGS sequence"/>
</dbReference>
<keyword evidence="3" id="KW-1185">Reference proteome</keyword>
<reference evidence="2" key="2">
    <citation type="submission" date="2020-08" db="EMBL/GenBank/DDBJ databases">
        <authorList>
            <person name="Chen M."/>
            <person name="Teng W."/>
            <person name="Zhao L."/>
            <person name="Hu C."/>
            <person name="Zhou Y."/>
            <person name="Han B."/>
            <person name="Song L."/>
            <person name="Shu W."/>
        </authorList>
    </citation>
    <scope>NUCLEOTIDE SEQUENCE</scope>
    <source>
        <strain evidence="2">FACHB-1375</strain>
    </source>
</reference>
<evidence type="ECO:0000313" key="2">
    <source>
        <dbReference type="EMBL" id="MBD2182248.1"/>
    </source>
</evidence>
<organism evidence="2 3">
    <name type="scientific">Aerosakkonema funiforme FACHB-1375</name>
    <dbReference type="NCBI Taxonomy" id="2949571"/>
    <lineage>
        <taxon>Bacteria</taxon>
        <taxon>Bacillati</taxon>
        <taxon>Cyanobacteriota</taxon>
        <taxon>Cyanophyceae</taxon>
        <taxon>Oscillatoriophycideae</taxon>
        <taxon>Aerosakkonematales</taxon>
        <taxon>Aerosakkonemataceae</taxon>
        <taxon>Aerosakkonema</taxon>
    </lineage>
</organism>
<dbReference type="NCBIfam" id="TIGR03896">
    <property type="entry name" value="cyc_nuc_ocin"/>
    <property type="match status" value="1"/>
</dbReference>
<feature type="domain" description="Cyclic nucleotide-binding" evidence="1">
    <location>
        <begin position="46"/>
        <end position="143"/>
    </location>
</feature>
<dbReference type="Gene3D" id="2.60.120.10">
    <property type="entry name" value="Jelly Rolls"/>
    <property type="match status" value="1"/>
</dbReference>
<dbReference type="AlphaFoldDB" id="A0A926VEH3"/>
<name>A0A926VEH3_9CYAN</name>
<dbReference type="InterPro" id="IPR014710">
    <property type="entry name" value="RmlC-like_jellyroll"/>
</dbReference>
<evidence type="ECO:0000313" key="3">
    <source>
        <dbReference type="Proteomes" id="UP000641646"/>
    </source>
</evidence>
<comment type="caution">
    <text evidence="2">The sequence shown here is derived from an EMBL/GenBank/DDBJ whole genome shotgun (WGS) entry which is preliminary data.</text>
</comment>
<dbReference type="SMART" id="SM00100">
    <property type="entry name" value="cNMP"/>
    <property type="match status" value="1"/>
</dbReference>
<dbReference type="InterPro" id="IPR018490">
    <property type="entry name" value="cNMP-bd_dom_sf"/>
</dbReference>
<dbReference type="PANTHER" id="PTHR24567:SF74">
    <property type="entry name" value="HTH-TYPE TRANSCRIPTIONAL REGULATOR ARCR"/>
    <property type="match status" value="1"/>
</dbReference>
<dbReference type="GO" id="GO:0003700">
    <property type="term" value="F:DNA-binding transcription factor activity"/>
    <property type="evidence" value="ECO:0007669"/>
    <property type="project" value="TreeGrafter"/>
</dbReference>
<protein>
    <submittedName>
        <fullName evidence="2">Cyclic nucleotide-binding domain-containing protein</fullName>
    </submittedName>
</protein>
<accession>A0A926VEH3</accession>
<dbReference type="GO" id="GO:0005829">
    <property type="term" value="C:cytosol"/>
    <property type="evidence" value="ECO:0007669"/>
    <property type="project" value="TreeGrafter"/>
</dbReference>
<dbReference type="PANTHER" id="PTHR24567">
    <property type="entry name" value="CRP FAMILY TRANSCRIPTIONAL REGULATORY PROTEIN"/>
    <property type="match status" value="1"/>
</dbReference>
<sequence>MLDNTVYNLFCIPKRHSKQGASETNQAIFVAQHKVRKSSMEKVLFILGELSDDDIDWMLQTGKREEIPAQTVLIQEGKPIDTLYLLLEGTLTVSVAYLDGKEIARLSSGEMVGEMSFIDSRPPSATVKTLEKTLVLSIPRRQLATRLQQDTGFGSRFYRALALLLSIRMRGTISQLGYGKITPPDGEIHIEELNPNILDNIAIARTRFDWLLRRLRDT</sequence>
<reference evidence="2" key="1">
    <citation type="journal article" date="2015" name="ISME J.">
        <title>Draft Genome Sequence of Streptomyces incarnatus NRRL8089, which Produces the Nucleoside Antibiotic Sinefungin.</title>
        <authorList>
            <person name="Oshima K."/>
            <person name="Hattori M."/>
            <person name="Shimizu H."/>
            <person name="Fukuda K."/>
            <person name="Nemoto M."/>
            <person name="Inagaki K."/>
            <person name="Tamura T."/>
        </authorList>
    </citation>
    <scope>NUCLEOTIDE SEQUENCE</scope>
    <source>
        <strain evidence="2">FACHB-1375</strain>
    </source>
</reference>
<dbReference type="Pfam" id="PF00027">
    <property type="entry name" value="cNMP_binding"/>
    <property type="match status" value="1"/>
</dbReference>
<proteinExistence type="predicted"/>
<dbReference type="InterPro" id="IPR000595">
    <property type="entry name" value="cNMP-bd_dom"/>
</dbReference>
<dbReference type="InterPro" id="IPR023892">
    <property type="entry name" value="cNMP-bd"/>
</dbReference>
<dbReference type="InterPro" id="IPR050397">
    <property type="entry name" value="Env_Response_Regulators"/>
</dbReference>
<dbReference type="SUPFAM" id="SSF51206">
    <property type="entry name" value="cAMP-binding domain-like"/>
    <property type="match status" value="1"/>
</dbReference>
<dbReference type="EMBL" id="JACJPW010000033">
    <property type="protein sequence ID" value="MBD2182248.1"/>
    <property type="molecule type" value="Genomic_DNA"/>
</dbReference>
<evidence type="ECO:0000259" key="1">
    <source>
        <dbReference type="PROSITE" id="PS50042"/>
    </source>
</evidence>
<dbReference type="PROSITE" id="PS50042">
    <property type="entry name" value="CNMP_BINDING_3"/>
    <property type="match status" value="1"/>
</dbReference>
<dbReference type="CDD" id="cd00038">
    <property type="entry name" value="CAP_ED"/>
    <property type="match status" value="1"/>
</dbReference>